<dbReference type="AlphaFoldDB" id="A0A670IVB9"/>
<dbReference type="RefSeq" id="XP_028600193.1">
    <property type="nucleotide sequence ID" value="XM_028744360.1"/>
</dbReference>
<evidence type="ECO:0000256" key="1">
    <source>
        <dbReference type="ARBA" id="ARBA00037957"/>
    </source>
</evidence>
<dbReference type="Gene3D" id="3.40.50.1110">
    <property type="entry name" value="SGNH hydrolase"/>
    <property type="match status" value="1"/>
</dbReference>
<name>A0A670IVB9_PODMU</name>
<gene>
    <name evidence="3" type="primary">LOC114604325</name>
</gene>
<reference evidence="3" key="3">
    <citation type="submission" date="2025-09" db="UniProtKB">
        <authorList>
            <consortium name="Ensembl"/>
        </authorList>
    </citation>
    <scope>IDENTIFICATION</scope>
</reference>
<dbReference type="Ensembl" id="ENSPMRT00000016772.1">
    <property type="protein sequence ID" value="ENSPMRP00000015706.1"/>
    <property type="gene ID" value="ENSPMRG00000010494.1"/>
</dbReference>
<dbReference type="GeneTree" id="ENSGT00390000002231"/>
<reference evidence="3 4" key="1">
    <citation type="journal article" date="2019" name="Proc. Natl. Acad. Sci. U.S.A.">
        <title>Regulatory changes in pterin and carotenoid genes underlie balanced color polymorphisms in the wall lizard.</title>
        <authorList>
            <person name="Andrade P."/>
            <person name="Pinho C."/>
            <person name="Perez I de Lanuza G."/>
            <person name="Afonso S."/>
            <person name="Brejcha J."/>
            <person name="Rubin C.J."/>
            <person name="Wallerman O."/>
            <person name="Pereira P."/>
            <person name="Sabatino S.J."/>
            <person name="Bellati A."/>
            <person name="Pellitteri-Rosa D."/>
            <person name="Bosakova Z."/>
            <person name="Bunikis I."/>
            <person name="Carretero M.A."/>
            <person name="Feiner N."/>
            <person name="Marsik P."/>
            <person name="Pauperio F."/>
            <person name="Salvi D."/>
            <person name="Soler L."/>
            <person name="While G.M."/>
            <person name="Uller T."/>
            <person name="Font E."/>
            <person name="Andersson L."/>
            <person name="Carneiro M."/>
        </authorList>
    </citation>
    <scope>NUCLEOTIDE SEQUENCE</scope>
</reference>
<keyword evidence="4" id="KW-1185">Reference proteome</keyword>
<dbReference type="OMA" id="RCYFIPR"/>
<feature type="compositionally biased region" description="Basic residues" evidence="2">
    <location>
        <begin position="430"/>
        <end position="439"/>
    </location>
</feature>
<dbReference type="PANTHER" id="PTHR14469:SF0">
    <property type="entry name" value="FAMILY WITH SEQUENCE SIMILARITY 113"/>
    <property type="match status" value="1"/>
</dbReference>
<feature type="compositionally biased region" description="Basic residues" evidence="2">
    <location>
        <begin position="462"/>
        <end position="479"/>
    </location>
</feature>
<dbReference type="RefSeq" id="XP_028600192.1">
    <property type="nucleotide sequence ID" value="XM_028744359.1"/>
</dbReference>
<accession>A0A670IVB9</accession>
<sequence length="479" mass="55680">MTSHPLVETHSFSSKEAQQLLHNKFVVIMGDSIYRSIYKDLIVILQADKHLTVDQLKKKGEPSFENDKLVKYSGVGCGNRYQEVREFRSDHHLVRCYFIPRVYSDYMEDILDDLQREPKPDVVIFNSCLWDLNRYQEKVSRELRLPKAIRQYRLNLEKLFERLDQVLPQNCLAIWNTALPIRKEPSGALYKEMERDYCSAEDVEKATPVDVIEANFYGAILARSYGFDVLDLHFFFRFVDHLRIEDGVHWNFLAHRFITRYLLTYIADSWGVELEKRKSGTGIGWNGTATHQPASPQLPSTPPLFRDFFSAGDAAIRQLRVDREAPDSYGAPYGNRPVAGFEYNPQDPSAQHGWLLPAHPPFEHHSNPYDGPGGGLDCHDCPPDDGQLTPDLQFNDHRNGSFSHRGGMWNGPFSPETPPNGSPIPTTAGRSRRARRRRRSEFIQYRPHEQRERAHPYERPWRGRGRNSWRRPQRSRYVW</sequence>
<dbReference type="GeneID" id="114604325"/>
<reference evidence="3" key="2">
    <citation type="submission" date="2025-08" db="UniProtKB">
        <authorList>
            <consortium name="Ensembl"/>
        </authorList>
    </citation>
    <scope>IDENTIFICATION</scope>
</reference>
<dbReference type="RefSeq" id="XP_028600194.1">
    <property type="nucleotide sequence ID" value="XM_028744361.1"/>
</dbReference>
<feature type="region of interest" description="Disordered" evidence="2">
    <location>
        <begin position="339"/>
        <end position="479"/>
    </location>
</feature>
<evidence type="ECO:0000313" key="4">
    <source>
        <dbReference type="Proteomes" id="UP000472272"/>
    </source>
</evidence>
<dbReference type="SUPFAM" id="SSF52266">
    <property type="entry name" value="SGNH hydrolase"/>
    <property type="match status" value="1"/>
</dbReference>
<dbReference type="Proteomes" id="UP000472272">
    <property type="component" value="Chromosome 9"/>
</dbReference>
<dbReference type="InterPro" id="IPR036514">
    <property type="entry name" value="SGNH_hydro_sf"/>
</dbReference>
<dbReference type="PANTHER" id="PTHR14469">
    <property type="entry name" value="SARCOMA ANTIGEN NY-SAR-23"/>
    <property type="match status" value="1"/>
</dbReference>
<proteinExistence type="inferred from homology"/>
<evidence type="ECO:0000256" key="2">
    <source>
        <dbReference type="SAM" id="MobiDB-lite"/>
    </source>
</evidence>
<organism evidence="3 4">
    <name type="scientific">Podarcis muralis</name>
    <name type="common">Wall lizard</name>
    <name type="synonym">Lacerta muralis</name>
    <dbReference type="NCBI Taxonomy" id="64176"/>
    <lineage>
        <taxon>Eukaryota</taxon>
        <taxon>Metazoa</taxon>
        <taxon>Chordata</taxon>
        <taxon>Craniata</taxon>
        <taxon>Vertebrata</taxon>
        <taxon>Euteleostomi</taxon>
        <taxon>Lepidosauria</taxon>
        <taxon>Squamata</taxon>
        <taxon>Bifurcata</taxon>
        <taxon>Unidentata</taxon>
        <taxon>Episquamata</taxon>
        <taxon>Laterata</taxon>
        <taxon>Lacertibaenia</taxon>
        <taxon>Lacertidae</taxon>
        <taxon>Podarcis</taxon>
    </lineage>
</organism>
<comment type="similarity">
    <text evidence="1">Belongs to the PC-esterase family.</text>
</comment>
<protein>
    <submittedName>
        <fullName evidence="3">PC-esterase domain-containing protein 1B-like</fullName>
    </submittedName>
</protein>
<evidence type="ECO:0000313" key="3">
    <source>
        <dbReference type="Ensembl" id="ENSPMRP00000015706.1"/>
    </source>
</evidence>
<feature type="compositionally biased region" description="Basic and acidic residues" evidence="2">
    <location>
        <begin position="446"/>
        <end position="461"/>
    </location>
</feature>